<feature type="domain" description="T-SNARE coiled-coil homology" evidence="16">
    <location>
        <begin position="432"/>
        <end position="477"/>
    </location>
</feature>
<feature type="transmembrane region" description="Helical" evidence="13">
    <location>
        <begin position="147"/>
        <end position="164"/>
    </location>
</feature>
<evidence type="ECO:0000256" key="10">
    <source>
        <dbReference type="ARBA" id="ARBA00029447"/>
    </source>
</evidence>
<dbReference type="GO" id="GO:0052131">
    <property type="term" value="P:positive aerotaxis"/>
    <property type="evidence" value="ECO:0007669"/>
    <property type="project" value="UniProtKB-ARBA"/>
</dbReference>
<keyword evidence="6 13" id="KW-0812">Transmembrane</keyword>
<dbReference type="SUPFAM" id="SSF58104">
    <property type="entry name" value="Methyl-accepting chemotaxis protein (MCP) signaling domain"/>
    <property type="match status" value="1"/>
</dbReference>
<keyword evidence="8 13" id="KW-0472">Membrane</keyword>
<feature type="domain" description="Methyl-accepting transducer" evidence="14">
    <location>
        <begin position="245"/>
        <end position="481"/>
    </location>
</feature>
<dbReference type="Gene3D" id="1.10.287.950">
    <property type="entry name" value="Methyl-accepting chemotaxis protein"/>
    <property type="match status" value="1"/>
</dbReference>
<evidence type="ECO:0000259" key="14">
    <source>
        <dbReference type="PROSITE" id="PS50111"/>
    </source>
</evidence>
<dbReference type="Pfam" id="PF00015">
    <property type="entry name" value="MCPsignal"/>
    <property type="match status" value="1"/>
</dbReference>
<keyword evidence="9 11" id="KW-0807">Transducer</keyword>
<dbReference type="InterPro" id="IPR013655">
    <property type="entry name" value="PAS_fold_3"/>
</dbReference>
<keyword evidence="3" id="KW-0488">Methylation</keyword>
<accession>A0A4P9VLB7</accession>
<comment type="subcellular location">
    <subcellularLocation>
        <location evidence="1">Cell inner membrane</location>
        <topology evidence="1">Multi-pass membrane protein</topology>
    </subcellularLocation>
</comment>
<evidence type="ECO:0000313" key="18">
    <source>
        <dbReference type="Proteomes" id="UP000257039"/>
    </source>
</evidence>
<dbReference type="InterPro" id="IPR004089">
    <property type="entry name" value="MCPsignal_dom"/>
</dbReference>
<dbReference type="CDD" id="cd00130">
    <property type="entry name" value="PAS"/>
    <property type="match status" value="1"/>
</dbReference>
<evidence type="ECO:0000256" key="5">
    <source>
        <dbReference type="ARBA" id="ARBA00022519"/>
    </source>
</evidence>
<evidence type="ECO:0000256" key="8">
    <source>
        <dbReference type="ARBA" id="ARBA00023136"/>
    </source>
</evidence>
<evidence type="ECO:0000256" key="9">
    <source>
        <dbReference type="ARBA" id="ARBA00023224"/>
    </source>
</evidence>
<reference evidence="17 18" key="1">
    <citation type="submission" date="2017-04" db="EMBL/GenBank/DDBJ databases">
        <title>Draft genome sequence of Zooshikella ganghwensis VG4 isolated from Red Sea sediments.</title>
        <authorList>
            <person name="Rehman Z."/>
            <person name="Alam I."/>
            <person name="Kamau A."/>
            <person name="Bajic V."/>
            <person name="Leiknes T."/>
        </authorList>
    </citation>
    <scope>NUCLEOTIDE SEQUENCE [LARGE SCALE GENOMIC DNA]</scope>
    <source>
        <strain evidence="17 18">VG4</strain>
    </source>
</reference>
<dbReference type="SUPFAM" id="SSF55785">
    <property type="entry name" value="PYP-like sensor domain (PAS domain)"/>
    <property type="match status" value="1"/>
</dbReference>
<dbReference type="PANTHER" id="PTHR32089:SF112">
    <property type="entry name" value="LYSOZYME-LIKE PROTEIN-RELATED"/>
    <property type="match status" value="1"/>
</dbReference>
<evidence type="ECO:0000313" key="17">
    <source>
        <dbReference type="EMBL" id="RDH44148.1"/>
    </source>
</evidence>
<keyword evidence="18" id="KW-1185">Reference proteome</keyword>
<dbReference type="AlphaFoldDB" id="A0A4P9VLB7"/>
<evidence type="ECO:0000256" key="7">
    <source>
        <dbReference type="ARBA" id="ARBA00022989"/>
    </source>
</evidence>
<proteinExistence type="inferred from homology"/>
<dbReference type="FunFam" id="1.10.287.950:FF:000001">
    <property type="entry name" value="Methyl-accepting chemotaxis sensory transducer"/>
    <property type="match status" value="1"/>
</dbReference>
<keyword evidence="5" id="KW-0997">Cell inner membrane</keyword>
<dbReference type="Proteomes" id="UP000257039">
    <property type="component" value="Unassembled WGS sequence"/>
</dbReference>
<evidence type="ECO:0000256" key="3">
    <source>
        <dbReference type="ARBA" id="ARBA00022481"/>
    </source>
</evidence>
<dbReference type="InterPro" id="IPR000014">
    <property type="entry name" value="PAS"/>
</dbReference>
<evidence type="ECO:0000256" key="1">
    <source>
        <dbReference type="ARBA" id="ARBA00004429"/>
    </source>
</evidence>
<dbReference type="SMART" id="SM00283">
    <property type="entry name" value="MA"/>
    <property type="match status" value="1"/>
</dbReference>
<protein>
    <submittedName>
        <fullName evidence="17">PAS domain S-box protein</fullName>
    </submittedName>
</protein>
<feature type="domain" description="PAS" evidence="15">
    <location>
        <begin position="19"/>
        <end position="47"/>
    </location>
</feature>
<dbReference type="InterPro" id="IPR000727">
    <property type="entry name" value="T_SNARE_dom"/>
</dbReference>
<comment type="similarity">
    <text evidence="10">Belongs to the methyl-accepting chemotaxis (MCP) protein family.</text>
</comment>
<keyword evidence="2" id="KW-1003">Cell membrane</keyword>
<evidence type="ECO:0000256" key="11">
    <source>
        <dbReference type="PROSITE-ProRule" id="PRU00284"/>
    </source>
</evidence>
<comment type="caution">
    <text evidence="17">The sequence shown here is derived from an EMBL/GenBank/DDBJ whole genome shotgun (WGS) entry which is preliminary data.</text>
</comment>
<evidence type="ECO:0000256" key="4">
    <source>
        <dbReference type="ARBA" id="ARBA00022500"/>
    </source>
</evidence>
<dbReference type="CDD" id="cd11386">
    <property type="entry name" value="MCP_signal"/>
    <property type="match status" value="1"/>
</dbReference>
<evidence type="ECO:0000259" key="16">
    <source>
        <dbReference type="PROSITE" id="PS50192"/>
    </source>
</evidence>
<evidence type="ECO:0000256" key="13">
    <source>
        <dbReference type="SAM" id="Phobius"/>
    </source>
</evidence>
<dbReference type="PROSITE" id="PS50192">
    <property type="entry name" value="T_SNARE"/>
    <property type="match status" value="1"/>
</dbReference>
<name>A0A4P9VLB7_9GAMM</name>
<organism evidence="17 18">
    <name type="scientific">Zooshikella ganghwensis</name>
    <dbReference type="NCBI Taxonomy" id="202772"/>
    <lineage>
        <taxon>Bacteria</taxon>
        <taxon>Pseudomonadati</taxon>
        <taxon>Pseudomonadota</taxon>
        <taxon>Gammaproteobacteria</taxon>
        <taxon>Oceanospirillales</taxon>
        <taxon>Zooshikellaceae</taxon>
        <taxon>Zooshikella</taxon>
    </lineage>
</organism>
<keyword evidence="12" id="KW-0175">Coiled coil</keyword>
<dbReference type="PANTHER" id="PTHR32089">
    <property type="entry name" value="METHYL-ACCEPTING CHEMOTAXIS PROTEIN MCPB"/>
    <property type="match status" value="1"/>
</dbReference>
<evidence type="ECO:0000256" key="12">
    <source>
        <dbReference type="SAM" id="Coils"/>
    </source>
</evidence>
<evidence type="ECO:0000259" key="15">
    <source>
        <dbReference type="PROSITE" id="PS50112"/>
    </source>
</evidence>
<dbReference type="Gene3D" id="3.30.450.20">
    <property type="entry name" value="PAS domain"/>
    <property type="match status" value="1"/>
</dbReference>
<dbReference type="InterPro" id="IPR035965">
    <property type="entry name" value="PAS-like_dom_sf"/>
</dbReference>
<dbReference type="NCBIfam" id="TIGR00229">
    <property type="entry name" value="sensory_box"/>
    <property type="match status" value="1"/>
</dbReference>
<evidence type="ECO:0000256" key="2">
    <source>
        <dbReference type="ARBA" id="ARBA00022475"/>
    </source>
</evidence>
<dbReference type="FunFam" id="3.30.450.20:FF:000046">
    <property type="entry name" value="Aerotaxis sensor receptor"/>
    <property type="match status" value="1"/>
</dbReference>
<dbReference type="EMBL" id="NDXW01000001">
    <property type="protein sequence ID" value="RDH44148.1"/>
    <property type="molecule type" value="Genomic_DNA"/>
</dbReference>
<feature type="transmembrane region" description="Helical" evidence="13">
    <location>
        <begin position="171"/>
        <end position="191"/>
    </location>
</feature>
<keyword evidence="4" id="KW-0145">Chemotaxis</keyword>
<dbReference type="GO" id="GO:0007165">
    <property type="term" value="P:signal transduction"/>
    <property type="evidence" value="ECO:0007669"/>
    <property type="project" value="UniProtKB-KW"/>
</dbReference>
<dbReference type="PROSITE" id="PS50111">
    <property type="entry name" value="CHEMOTAXIS_TRANSDUC_2"/>
    <property type="match status" value="1"/>
</dbReference>
<dbReference type="Pfam" id="PF08447">
    <property type="entry name" value="PAS_3"/>
    <property type="match status" value="1"/>
</dbReference>
<feature type="coiled-coil region" evidence="12">
    <location>
        <begin position="288"/>
        <end position="343"/>
    </location>
</feature>
<sequence length="527" mass="58727">MPVTEKELSYDEKANLLSVTDLSGDITYVNQDFIKVSGFSQEELVGQHHNIVRHPTMPSEAFGDMWRHLKSGKAWMGIVKNRCKNGDHYWVDAFASPIKKNGETQEYQSVRVKARPEYIKRAESLYKALKEKKAVRLTPFFSLPQKILIGLLVAPLLVIAGLWLQGMINTTSVFLFAGIALLMCGYTWWLISPLVQAVEAARSHYSDPLARFIYTGRKDETGDILLAFKAYRSELTATIGRINDSAHGIDTELSSLRSRIQNNMQETDSLFSQIDQVVTAVTEMASSIQEVADNAQSSSERVETVNDEAQLSKSTINNACEQMRRLQVEIQETNDFIDQLQANSENINAIVDVIRNVAEQTNLLALNAAIEAARAGEQGRGFAVVADEVRTLANRTYESTDEITTIVNQLRDMSSKAAELMKKSQQSVSDSVGEVEQATESMDRIAQSIDAVNDMNLQTATAVEEQSSVSESISENVTGVRDLTQLLQESVEENNASCTYLQELSAKLSSMVNQFWAQRSARKQINR</sequence>
<dbReference type="PROSITE" id="PS50112">
    <property type="entry name" value="PAS"/>
    <property type="match status" value="1"/>
</dbReference>
<gene>
    <name evidence="17" type="ORF">B9G39_12205</name>
</gene>
<evidence type="ECO:0000256" key="6">
    <source>
        <dbReference type="ARBA" id="ARBA00022692"/>
    </source>
</evidence>
<keyword evidence="7 13" id="KW-1133">Transmembrane helix</keyword>
<dbReference type="GO" id="GO:0005886">
    <property type="term" value="C:plasma membrane"/>
    <property type="evidence" value="ECO:0007669"/>
    <property type="project" value="UniProtKB-SubCell"/>
</dbReference>